<keyword evidence="2" id="KW-0812">Transmembrane</keyword>
<dbReference type="RefSeq" id="WP_326619171.1">
    <property type="nucleotide sequence ID" value="NZ_CP109106.1"/>
</dbReference>
<evidence type="ECO:0000256" key="2">
    <source>
        <dbReference type="SAM" id="Phobius"/>
    </source>
</evidence>
<accession>A0ABZ1FGZ4</accession>
<protein>
    <submittedName>
        <fullName evidence="4">LPXTG cell wall anchor domain-containing protein</fullName>
    </submittedName>
</protein>
<keyword evidence="2" id="KW-1133">Transmembrane helix</keyword>
<dbReference type="PROSITE" id="PS51257">
    <property type="entry name" value="PROKAR_LIPOPROTEIN"/>
    <property type="match status" value="1"/>
</dbReference>
<dbReference type="Proteomes" id="UP001344251">
    <property type="component" value="Chromosome"/>
</dbReference>
<dbReference type="EMBL" id="CP109106">
    <property type="protein sequence ID" value="WSB69644.1"/>
    <property type="molecule type" value="Genomic_DNA"/>
</dbReference>
<feature type="signal peptide" evidence="3">
    <location>
        <begin position="1"/>
        <end position="21"/>
    </location>
</feature>
<keyword evidence="5" id="KW-1185">Reference proteome</keyword>
<feature type="region of interest" description="Disordered" evidence="1">
    <location>
        <begin position="39"/>
        <end position="76"/>
    </location>
</feature>
<feature type="transmembrane region" description="Helical" evidence="2">
    <location>
        <begin position="761"/>
        <end position="781"/>
    </location>
</feature>
<evidence type="ECO:0000313" key="5">
    <source>
        <dbReference type="Proteomes" id="UP001344251"/>
    </source>
</evidence>
<feature type="compositionally biased region" description="Basic and acidic residues" evidence="1">
    <location>
        <begin position="41"/>
        <end position="56"/>
    </location>
</feature>
<dbReference type="NCBIfam" id="TIGR01167">
    <property type="entry name" value="LPXTG_anchor"/>
    <property type="match status" value="1"/>
</dbReference>
<gene>
    <name evidence="4" type="ORF">OG863_17745</name>
</gene>
<feature type="region of interest" description="Disordered" evidence="1">
    <location>
        <begin position="668"/>
        <end position="756"/>
    </location>
</feature>
<proteinExistence type="predicted"/>
<keyword evidence="2" id="KW-0472">Membrane</keyword>
<reference evidence="4 5" key="1">
    <citation type="submission" date="2022-10" db="EMBL/GenBank/DDBJ databases">
        <title>The complete genomes of actinobacterial strains from the NBC collection.</title>
        <authorList>
            <person name="Joergensen T.S."/>
            <person name="Alvarez Arevalo M."/>
            <person name="Sterndorff E.B."/>
            <person name="Faurdal D."/>
            <person name="Vuksanovic O."/>
            <person name="Mourched A.-S."/>
            <person name="Charusanti P."/>
            <person name="Shaw S."/>
            <person name="Blin K."/>
            <person name="Weber T."/>
        </authorList>
    </citation>
    <scope>NUCLEOTIDE SEQUENCE [LARGE SCALE GENOMIC DNA]</scope>
    <source>
        <strain evidence="4 5">NBC 01774</strain>
    </source>
</reference>
<evidence type="ECO:0000256" key="1">
    <source>
        <dbReference type="SAM" id="MobiDB-lite"/>
    </source>
</evidence>
<feature type="chain" id="PRO_5046842326" evidence="3">
    <location>
        <begin position="22"/>
        <end position="789"/>
    </location>
</feature>
<evidence type="ECO:0000313" key="4">
    <source>
        <dbReference type="EMBL" id="WSB69644.1"/>
    </source>
</evidence>
<sequence>MKYQISSGRLRAWTQAAVAVACTAVLSMGALPTLDTAAAAPKEKPLSPGKRCDELYGIKNTPTRRLPGGDTSRPKAQWDEFDYVNTGKQYDGLQLPEDAAEREDFLDKIGKNPDAYGKGDPRRVYAYYAKEIAKPTSRWKTDWEGWRDGAYIPQSGHDPRGKAYEAKVVKDFGLTGPDWICQKEIKIRDPKTGKVHRRILDAINKKTREIVEIKSNDKPEDSQKPKDLELSRNKNWQKSGYRIRYIFAEERGGKGQKFFDEMRRNLGKDALGRERVTIHEHRSNAIEKAPAKSNNSPYRYNAPYMNADPSKTSGSRGGAVDQIKQSKATPKDMGDFLNRRNQASGGRFPKGPGGIDFTSLELKYVGKPVKGKGLDYAFSAKKAPGETGGWGGKAKAQMLSDAFFTWLALTPDKFWVNLNPDTPGTIMDDKFASTDAGRVLLEADLQLKHDFYKAMDPKTDVGKAAWDGLSKVNGWPCLHSGRNWIEPKPAKVREQDGGIHILDAPLKLQSEYAEVNTPGPGGEKPCRLTKPQIAHNERVLQRTVIPEVEKWINTKPEYADLRRVYTARVAAEWIRQQDAERPTDYRSIINSNNVERWPLRAPHQGWKKTDVFTKYAKIFKEGEFKYELTKGQEVWVVTVGGVDFSKQPKRNITRLQFLAERPYTPRTKNTAIKAATDDADQDGMLMLGGNSAGSSDDDAGTPTPTPTPTPTDKPTGKPTTGPTHTPQPDPTGSGDHTQPPATPPTGDDNGGGGLADTGAQIATVAAIAAALLSAGVALVWWKRRRTTSS</sequence>
<keyword evidence="3" id="KW-0732">Signal</keyword>
<feature type="compositionally biased region" description="Low complexity" evidence="1">
    <location>
        <begin position="712"/>
        <end position="732"/>
    </location>
</feature>
<organism evidence="4 5">
    <name type="scientific">Streptomyces decoyicus</name>
    <dbReference type="NCBI Taxonomy" id="249567"/>
    <lineage>
        <taxon>Bacteria</taxon>
        <taxon>Bacillati</taxon>
        <taxon>Actinomycetota</taxon>
        <taxon>Actinomycetes</taxon>
        <taxon>Kitasatosporales</taxon>
        <taxon>Streptomycetaceae</taxon>
        <taxon>Streptomyces</taxon>
    </lineage>
</organism>
<name>A0ABZ1FGZ4_9ACTN</name>
<evidence type="ECO:0000256" key="3">
    <source>
        <dbReference type="SAM" id="SignalP"/>
    </source>
</evidence>